<protein>
    <recommendedName>
        <fullName evidence="1">FAD dependent oxidoreductase domain-containing protein</fullName>
    </recommendedName>
</protein>
<evidence type="ECO:0000259" key="1">
    <source>
        <dbReference type="Pfam" id="PF01266"/>
    </source>
</evidence>
<dbReference type="InterPro" id="IPR006076">
    <property type="entry name" value="FAD-dep_OxRdtase"/>
</dbReference>
<dbReference type="Gene3D" id="3.50.50.60">
    <property type="entry name" value="FAD/NAD(P)-binding domain"/>
    <property type="match status" value="1"/>
</dbReference>
<gene>
    <name evidence="2" type="ORF">GPM918_LOCUS5072</name>
    <name evidence="3" type="ORF">SRO942_LOCUS5073</name>
</gene>
<accession>A0A813V2A2</accession>
<dbReference type="SUPFAM" id="SSF51905">
    <property type="entry name" value="FAD/NAD(P)-binding domain"/>
    <property type="match status" value="1"/>
</dbReference>
<dbReference type="EMBL" id="CAJNOQ010000718">
    <property type="protein sequence ID" value="CAF0831363.1"/>
    <property type="molecule type" value="Genomic_DNA"/>
</dbReference>
<feature type="domain" description="FAD dependent oxidoreductase" evidence="1">
    <location>
        <begin position="58"/>
        <end position="233"/>
    </location>
</feature>
<evidence type="ECO:0000313" key="2">
    <source>
        <dbReference type="EMBL" id="CAF0831363.1"/>
    </source>
</evidence>
<comment type="caution">
    <text evidence="2">The sequence shown here is derived from an EMBL/GenBank/DDBJ whole genome shotgun (WGS) entry which is preliminary data.</text>
</comment>
<dbReference type="Proteomes" id="UP000681722">
    <property type="component" value="Unassembled WGS sequence"/>
</dbReference>
<sequence length="351" mass="39777">MAGFSSTSVNAPRISETKDGQYSSGATLSYWLDSVERPTFKSLDKDETCDFLVVGAGIGETGRTTAHLQIEIDDFYYVIEQMYGEKVSKLVCDSNKASVDFIENLSKKIPCDFERLDGYLIPGKEEHKTKVIDKELVAAGKAGMDVELIDSKDKLPHYPLVYPTPHWLKFKNQGMFHPLKYLCGMAQLMSEMPNVTIYTNTHVDDIVDDEKKGTYAGTRNHHRINCKKMVLVAFEVEKGVIERALYWDTHDIYNYHRLAVDDKSPNGKTELLIVGGKDHLTGDQMHKEDYEKLYAELETMARKMFPCGPVRYRWIFSDFFQFTVICLGNGNSVALGNSAESALFVQNKNQT</sequence>
<dbReference type="AlphaFoldDB" id="A0A813V2A2"/>
<proteinExistence type="predicted"/>
<dbReference type="EMBL" id="CAJOBC010000718">
    <property type="protein sequence ID" value="CAF3618435.1"/>
    <property type="molecule type" value="Genomic_DNA"/>
</dbReference>
<evidence type="ECO:0000313" key="3">
    <source>
        <dbReference type="EMBL" id="CAF3618435.1"/>
    </source>
</evidence>
<dbReference type="Proteomes" id="UP000663829">
    <property type="component" value="Unassembled WGS sequence"/>
</dbReference>
<dbReference type="Gene3D" id="3.30.9.10">
    <property type="entry name" value="D-Amino Acid Oxidase, subunit A, domain 2"/>
    <property type="match status" value="1"/>
</dbReference>
<keyword evidence="4" id="KW-1185">Reference proteome</keyword>
<evidence type="ECO:0000313" key="4">
    <source>
        <dbReference type="Proteomes" id="UP000663829"/>
    </source>
</evidence>
<name>A0A813V2A2_9BILA</name>
<dbReference type="OrthoDB" id="429143at2759"/>
<dbReference type="InterPro" id="IPR036188">
    <property type="entry name" value="FAD/NAD-bd_sf"/>
</dbReference>
<organism evidence="2 4">
    <name type="scientific">Didymodactylos carnosus</name>
    <dbReference type="NCBI Taxonomy" id="1234261"/>
    <lineage>
        <taxon>Eukaryota</taxon>
        <taxon>Metazoa</taxon>
        <taxon>Spiralia</taxon>
        <taxon>Gnathifera</taxon>
        <taxon>Rotifera</taxon>
        <taxon>Eurotatoria</taxon>
        <taxon>Bdelloidea</taxon>
        <taxon>Philodinida</taxon>
        <taxon>Philodinidae</taxon>
        <taxon>Didymodactylos</taxon>
    </lineage>
</organism>
<reference evidence="2" key="1">
    <citation type="submission" date="2021-02" db="EMBL/GenBank/DDBJ databases">
        <authorList>
            <person name="Nowell W R."/>
        </authorList>
    </citation>
    <scope>NUCLEOTIDE SEQUENCE</scope>
</reference>
<dbReference type="Pfam" id="PF01266">
    <property type="entry name" value="DAO"/>
    <property type="match status" value="1"/>
</dbReference>